<proteinExistence type="predicted"/>
<dbReference type="HOGENOM" id="CLU_3437660_0_0_1"/>
<reference evidence="2" key="1">
    <citation type="journal article" date="2013" name="Mol. Plant Microbe Interact.">
        <title>Global aspects of pacC regulation of pathogenicity genes in Colletotrichum gloeosporioides as revealed by transcriptome analysis.</title>
        <authorList>
            <person name="Alkan N."/>
            <person name="Meng X."/>
            <person name="Friedlander G."/>
            <person name="Reuveni E."/>
            <person name="Sukno S."/>
            <person name="Sherman A."/>
            <person name="Thon M."/>
            <person name="Fluhr R."/>
            <person name="Prusky D."/>
        </authorList>
    </citation>
    <scope>NUCLEOTIDE SEQUENCE [LARGE SCALE GENOMIC DNA]</scope>
    <source>
        <strain evidence="2">Cg-14</strain>
    </source>
</reference>
<organism evidence="1 2">
    <name type="scientific">Colletotrichum gloeosporioides (strain Cg-14)</name>
    <name type="common">Anthracnose fungus</name>
    <name type="synonym">Glomerella cingulata</name>
    <dbReference type="NCBI Taxonomy" id="1237896"/>
    <lineage>
        <taxon>Eukaryota</taxon>
        <taxon>Fungi</taxon>
        <taxon>Dikarya</taxon>
        <taxon>Ascomycota</taxon>
        <taxon>Pezizomycotina</taxon>
        <taxon>Sordariomycetes</taxon>
        <taxon>Hypocreomycetidae</taxon>
        <taxon>Glomerellales</taxon>
        <taxon>Glomerellaceae</taxon>
        <taxon>Colletotrichum</taxon>
        <taxon>Colletotrichum gloeosporioides species complex</taxon>
    </lineage>
</organism>
<accession>T0JZX1</accession>
<dbReference type="EMBL" id="AMYD01003538">
    <property type="protein sequence ID" value="EQB46093.1"/>
    <property type="molecule type" value="Genomic_DNA"/>
</dbReference>
<comment type="caution">
    <text evidence="1">The sequence shown here is derived from an EMBL/GenBank/DDBJ whole genome shotgun (WGS) entry which is preliminary data.</text>
</comment>
<sequence>MHFKVGFNFNN</sequence>
<evidence type="ECO:0000313" key="1">
    <source>
        <dbReference type="EMBL" id="EQB46093.1"/>
    </source>
</evidence>
<name>T0JZX1_COLGC</name>
<gene>
    <name evidence="1" type="ORF">CGLO_14911</name>
</gene>
<dbReference type="Proteomes" id="UP000015530">
    <property type="component" value="Unassembled WGS sequence"/>
</dbReference>
<protein>
    <submittedName>
        <fullName evidence="1">Uncharacterized protein</fullName>
    </submittedName>
</protein>
<evidence type="ECO:0000313" key="2">
    <source>
        <dbReference type="Proteomes" id="UP000015530"/>
    </source>
</evidence>